<organism evidence="5 6">
    <name type="scientific">Klebsiella aerogenes</name>
    <name type="common">Enterobacter aerogenes</name>
    <dbReference type="NCBI Taxonomy" id="548"/>
    <lineage>
        <taxon>Bacteria</taxon>
        <taxon>Pseudomonadati</taxon>
        <taxon>Pseudomonadota</taxon>
        <taxon>Gammaproteobacteria</taxon>
        <taxon>Enterobacterales</taxon>
        <taxon>Enterobacteriaceae</taxon>
        <taxon>Klebsiella/Raoultella group</taxon>
        <taxon>Klebsiella</taxon>
    </lineage>
</organism>
<dbReference type="Gene3D" id="3.90.550.10">
    <property type="entry name" value="Spore Coat Polysaccharide Biosynthesis Protein SpsA, Chain A"/>
    <property type="match status" value="1"/>
</dbReference>
<dbReference type="PANTHER" id="PTHR43179:SF12">
    <property type="entry name" value="GALACTOFURANOSYLTRANSFERASE GLFT2"/>
    <property type="match status" value="1"/>
</dbReference>
<dbReference type="RefSeq" id="WP_045412936.1">
    <property type="nucleotide sequence ID" value="NZ_CAXOAM010000013.1"/>
</dbReference>
<keyword evidence="3 5" id="KW-0808">Transferase</keyword>
<evidence type="ECO:0000313" key="6">
    <source>
        <dbReference type="Proteomes" id="UP001303386"/>
    </source>
</evidence>
<feature type="domain" description="Glycosyltransferase 2-like" evidence="4">
    <location>
        <begin position="6"/>
        <end position="176"/>
    </location>
</feature>
<dbReference type="Proteomes" id="UP001303386">
    <property type="component" value="Unassembled WGS sequence"/>
</dbReference>
<sequence>MNIAALIVTYNRLDKLKTTIEATLALPFQYIVVVNNASTDDTQSYLHSLSDERLKILHREVNSGGAGGFKYGARWITENIHTDWVLFYDDDAYPKPDFNVAFQTLDISVDNVYVCSVVDTSGQFCKMNIPWKKIPNGLLENIAYRGNPGRFLPNNSQQERVVSVSFVGMLISQKKLKEVISYIYDELFIYFDDVYFGHHLILQQTPIIYIPKLCVIHDIDTAHKPISPWKLYYLSRNLIWSRKIFKTNTPFTMFDICLRLLKYIFTALRHEKRNECMINVYNGIKDGFWKPKGRGA</sequence>
<evidence type="ECO:0000256" key="2">
    <source>
        <dbReference type="ARBA" id="ARBA00022676"/>
    </source>
</evidence>
<evidence type="ECO:0000256" key="1">
    <source>
        <dbReference type="ARBA" id="ARBA00006739"/>
    </source>
</evidence>
<evidence type="ECO:0000256" key="3">
    <source>
        <dbReference type="ARBA" id="ARBA00022679"/>
    </source>
</evidence>
<dbReference type="PANTHER" id="PTHR43179">
    <property type="entry name" value="RHAMNOSYLTRANSFERASE WBBL"/>
    <property type="match status" value="1"/>
</dbReference>
<gene>
    <name evidence="5" type="ORF">PZT46_21825</name>
</gene>
<dbReference type="SUPFAM" id="SSF53448">
    <property type="entry name" value="Nucleotide-diphospho-sugar transferases"/>
    <property type="match status" value="1"/>
</dbReference>
<dbReference type="InterPro" id="IPR001173">
    <property type="entry name" value="Glyco_trans_2-like"/>
</dbReference>
<dbReference type="InterPro" id="IPR029044">
    <property type="entry name" value="Nucleotide-diphossugar_trans"/>
</dbReference>
<dbReference type="EMBL" id="JARELW010000010">
    <property type="protein sequence ID" value="MEA8801882.1"/>
    <property type="molecule type" value="Genomic_DNA"/>
</dbReference>
<keyword evidence="2 5" id="KW-0328">Glycosyltransferase</keyword>
<comment type="caution">
    <text evidence="5">The sequence shown here is derived from an EMBL/GenBank/DDBJ whole genome shotgun (WGS) entry which is preliminary data.</text>
</comment>
<evidence type="ECO:0000313" key="5">
    <source>
        <dbReference type="EMBL" id="MEA8801882.1"/>
    </source>
</evidence>
<accession>A0AAW9LV71</accession>
<comment type="similarity">
    <text evidence="1">Belongs to the glycosyltransferase 2 family.</text>
</comment>
<dbReference type="Pfam" id="PF00535">
    <property type="entry name" value="Glycos_transf_2"/>
    <property type="match status" value="1"/>
</dbReference>
<reference evidence="5" key="1">
    <citation type="journal article" date="2023" name="J. Hosp. Infect.">
        <title>Cross-contamination of carbapenem-resistant Gram-negative bacteria between patients and hospital environment in the first year of a newly built surgical ward.</title>
        <authorList>
            <person name="Boutin S."/>
            <person name="Scherrer M."/>
            <person name="Spath I."/>
            <person name="Kocer K."/>
            <person name="Heeg K."/>
            <person name="Nurjadi D."/>
        </authorList>
    </citation>
    <scope>NUCLEOTIDE SEQUENCE</scope>
    <source>
        <strain evidence="5">KE10384</strain>
    </source>
</reference>
<dbReference type="GO" id="GO:0016757">
    <property type="term" value="F:glycosyltransferase activity"/>
    <property type="evidence" value="ECO:0007669"/>
    <property type="project" value="UniProtKB-KW"/>
</dbReference>
<proteinExistence type="inferred from homology"/>
<dbReference type="EC" id="2.4.-.-" evidence="5"/>
<dbReference type="AlphaFoldDB" id="A0AAW9LV71"/>
<protein>
    <submittedName>
        <fullName evidence="5">Glycosyltransferase</fullName>
        <ecNumber evidence="5">2.4.-.-</ecNumber>
    </submittedName>
</protein>
<name>A0AAW9LV71_KLEAE</name>
<evidence type="ECO:0000259" key="4">
    <source>
        <dbReference type="Pfam" id="PF00535"/>
    </source>
</evidence>